<gene>
    <name evidence="1" type="ORF">CR513_60268</name>
</gene>
<comment type="caution">
    <text evidence="1">The sequence shown here is derived from an EMBL/GenBank/DDBJ whole genome shotgun (WGS) entry which is preliminary data.</text>
</comment>
<evidence type="ECO:0000313" key="2">
    <source>
        <dbReference type="Proteomes" id="UP000257109"/>
    </source>
</evidence>
<dbReference type="PANTHER" id="PTHR35046:SF9">
    <property type="entry name" value="RNA-DIRECTED DNA POLYMERASE"/>
    <property type="match status" value="1"/>
</dbReference>
<dbReference type="Proteomes" id="UP000257109">
    <property type="component" value="Unassembled WGS sequence"/>
</dbReference>
<accession>A0A371E676</accession>
<organism evidence="1 2">
    <name type="scientific">Mucuna pruriens</name>
    <name type="common">Velvet bean</name>
    <name type="synonym">Dolichos pruriens</name>
    <dbReference type="NCBI Taxonomy" id="157652"/>
    <lineage>
        <taxon>Eukaryota</taxon>
        <taxon>Viridiplantae</taxon>
        <taxon>Streptophyta</taxon>
        <taxon>Embryophyta</taxon>
        <taxon>Tracheophyta</taxon>
        <taxon>Spermatophyta</taxon>
        <taxon>Magnoliopsida</taxon>
        <taxon>eudicotyledons</taxon>
        <taxon>Gunneridae</taxon>
        <taxon>Pentapetalae</taxon>
        <taxon>rosids</taxon>
        <taxon>fabids</taxon>
        <taxon>Fabales</taxon>
        <taxon>Fabaceae</taxon>
        <taxon>Papilionoideae</taxon>
        <taxon>50 kb inversion clade</taxon>
        <taxon>NPAAA clade</taxon>
        <taxon>indigoferoid/millettioid clade</taxon>
        <taxon>Phaseoleae</taxon>
        <taxon>Mucuna</taxon>
    </lineage>
</organism>
<sequence length="94" mass="11141">MGKLCSLFIAEKLSLLTLVHPRLYKLQWLSEKDEMVVDRQVTLGKYRDEILCDMVSIEAIHILLEREPDMNMEREVIEMLIRFKEHGTKVERVP</sequence>
<protein>
    <submittedName>
        <fullName evidence="1">Uncharacterized protein</fullName>
    </submittedName>
</protein>
<name>A0A371E676_MUCPR</name>
<keyword evidence="2" id="KW-1185">Reference proteome</keyword>
<feature type="non-terminal residue" evidence="1">
    <location>
        <position position="1"/>
    </location>
</feature>
<proteinExistence type="predicted"/>
<evidence type="ECO:0000313" key="1">
    <source>
        <dbReference type="EMBL" id="RDX61497.1"/>
    </source>
</evidence>
<reference evidence="1" key="1">
    <citation type="submission" date="2018-05" db="EMBL/GenBank/DDBJ databases">
        <title>Draft genome of Mucuna pruriens seed.</title>
        <authorList>
            <person name="Nnadi N.E."/>
            <person name="Vos R."/>
            <person name="Hasami M.H."/>
            <person name="Devisetty U.K."/>
            <person name="Aguiy J.C."/>
        </authorList>
    </citation>
    <scope>NUCLEOTIDE SEQUENCE [LARGE SCALE GENOMIC DNA]</scope>
    <source>
        <strain evidence="1">JCA_2017</strain>
    </source>
</reference>
<dbReference type="AlphaFoldDB" id="A0A371E676"/>
<dbReference type="PANTHER" id="PTHR35046">
    <property type="entry name" value="ZINC KNUCKLE (CCHC-TYPE) FAMILY PROTEIN"/>
    <property type="match status" value="1"/>
</dbReference>
<dbReference type="EMBL" id="QJKJ01016108">
    <property type="protein sequence ID" value="RDX61497.1"/>
    <property type="molecule type" value="Genomic_DNA"/>
</dbReference>